<comment type="caution">
    <text evidence="2">The sequence shown here is derived from an EMBL/GenBank/DDBJ whole genome shotgun (WGS) entry which is preliminary data.</text>
</comment>
<evidence type="ECO:0000259" key="1">
    <source>
        <dbReference type="PROSITE" id="PS50994"/>
    </source>
</evidence>
<dbReference type="InterPro" id="IPR036397">
    <property type="entry name" value="RNaseH_sf"/>
</dbReference>
<dbReference type="Proteomes" id="UP001174136">
    <property type="component" value="Unassembled WGS sequence"/>
</dbReference>
<dbReference type="EMBL" id="JAOPHQ010005689">
    <property type="protein sequence ID" value="KAK0134727.1"/>
    <property type="molecule type" value="Genomic_DNA"/>
</dbReference>
<dbReference type="CDD" id="cd01644">
    <property type="entry name" value="RT_pepA17"/>
    <property type="match status" value="1"/>
</dbReference>
<dbReference type="InterPro" id="IPR001584">
    <property type="entry name" value="Integrase_cat-core"/>
</dbReference>
<evidence type="ECO:0000313" key="2">
    <source>
        <dbReference type="EMBL" id="KAK0134727.1"/>
    </source>
</evidence>
<dbReference type="Pfam" id="PF17921">
    <property type="entry name" value="Integrase_H2C2"/>
    <property type="match status" value="1"/>
</dbReference>
<dbReference type="Pfam" id="PF05380">
    <property type="entry name" value="Peptidase_A17"/>
    <property type="match status" value="1"/>
</dbReference>
<dbReference type="Gene3D" id="3.30.420.10">
    <property type="entry name" value="Ribonuclease H-like superfamily/Ribonuclease H"/>
    <property type="match status" value="1"/>
</dbReference>
<accession>A0AA47M6V1</accession>
<keyword evidence="3" id="KW-1185">Reference proteome</keyword>
<dbReference type="PROSITE" id="PS50994">
    <property type="entry name" value="INTEGRASE"/>
    <property type="match status" value="1"/>
</dbReference>
<organism evidence="2 3">
    <name type="scientific">Merluccius polli</name>
    <name type="common">Benguela hake</name>
    <name type="synonym">Merluccius cadenati</name>
    <dbReference type="NCBI Taxonomy" id="89951"/>
    <lineage>
        <taxon>Eukaryota</taxon>
        <taxon>Metazoa</taxon>
        <taxon>Chordata</taxon>
        <taxon>Craniata</taxon>
        <taxon>Vertebrata</taxon>
        <taxon>Euteleostomi</taxon>
        <taxon>Actinopterygii</taxon>
        <taxon>Neopterygii</taxon>
        <taxon>Teleostei</taxon>
        <taxon>Neoteleostei</taxon>
        <taxon>Acanthomorphata</taxon>
        <taxon>Zeiogadaria</taxon>
        <taxon>Gadariae</taxon>
        <taxon>Gadiformes</taxon>
        <taxon>Gadoidei</taxon>
        <taxon>Merlucciidae</taxon>
        <taxon>Merluccius</taxon>
    </lineage>
</organism>
<feature type="domain" description="Integrase catalytic" evidence="1">
    <location>
        <begin position="948"/>
        <end position="1090"/>
    </location>
</feature>
<dbReference type="PANTHER" id="PTHR47331:SF1">
    <property type="entry name" value="GAG-LIKE PROTEIN"/>
    <property type="match status" value="1"/>
</dbReference>
<dbReference type="InterPro" id="IPR008042">
    <property type="entry name" value="Retrotrans_Pao"/>
</dbReference>
<reference evidence="2" key="1">
    <citation type="journal article" date="2023" name="Front. Mar. Sci.">
        <title>A new Merluccius polli reference genome to investigate the effects of global change in West African waters.</title>
        <authorList>
            <person name="Mateo J.L."/>
            <person name="Blanco-Fernandez C."/>
            <person name="Garcia-Vazquez E."/>
            <person name="Machado-Schiaffino G."/>
        </authorList>
    </citation>
    <scope>NUCLEOTIDE SEQUENCE</scope>
    <source>
        <strain evidence="2">C29</strain>
        <tissue evidence="2">Fin</tissue>
    </source>
</reference>
<dbReference type="GO" id="GO:0003676">
    <property type="term" value="F:nucleic acid binding"/>
    <property type="evidence" value="ECO:0007669"/>
    <property type="project" value="InterPro"/>
</dbReference>
<proteinExistence type="predicted"/>
<dbReference type="InterPro" id="IPR041588">
    <property type="entry name" value="Integrase_H2C2"/>
</dbReference>
<dbReference type="AlphaFoldDB" id="A0AA47M6V1"/>
<evidence type="ECO:0000313" key="3">
    <source>
        <dbReference type="Proteomes" id="UP001174136"/>
    </source>
</evidence>
<dbReference type="PANTHER" id="PTHR47331">
    <property type="entry name" value="PHD-TYPE DOMAIN-CONTAINING PROTEIN"/>
    <property type="match status" value="1"/>
</dbReference>
<dbReference type="SUPFAM" id="SSF53098">
    <property type="entry name" value="Ribonuclease H-like"/>
    <property type="match status" value="1"/>
</dbReference>
<protein>
    <recommendedName>
        <fullName evidence="1">Integrase catalytic domain-containing protein</fullName>
    </recommendedName>
</protein>
<gene>
    <name evidence="2" type="ORF">N1851_029616</name>
</gene>
<dbReference type="Gene3D" id="1.10.340.70">
    <property type="match status" value="1"/>
</dbReference>
<dbReference type="InterPro" id="IPR012337">
    <property type="entry name" value="RNaseH-like_sf"/>
</dbReference>
<sequence length="1090" mass="124201">MSSEKKVPTYVVSGLEISGLDGDNFTQLPDVFTQREMPVTADNIPSKQDLARWPYLQKVNIPEIDGNIELLIGMNASKIMEPWEIINSQGEGPYAVKTLVGWVVNGPLRGSESSIHNDCQSATINRISIANLEKLLINQYNHDFNEKASEEKREHSIEDKRFLEIASKSVSLFDGHYTLNLPFRKDDVLMPNNRHIAMQRLQSLKRKFKRNESFYNEYTAFLNDVITQGYAEPVPQLEIEGVQGRTWYIPHHGVYHPKKNTLRVVYDCGAGYQGTSLNSELLQGPDLTNSLVGVLLRFRREPVALMAIFLWWRDGDIEQDPTDHRMLVHLFGAVSSPSCASFALRRTAEDNHHVRTQVTDTIMHNFYVDDCLTSLPTVQDALQLTSDLTELCNKGGFQLTKWVSNNRAVLSTIKEEERGKDIRSLDLDKDQLPTDRALGLQWSVEEDTFRFDILIPEKPHTRRGILSMVSSVYDPLGILALRTLPAKQLLQQLYRQGLGWDEPIPTDQSKQWINWIQDLPKLFDFNVPRCIKPNNFGEPQSIQLHHFADASEIGYGAVSYLRMTNDQGDLHVCFMIGKARVAPLKQMTIPRMELAAAVLSVRLDKLLNAELHLPIQNSTFWVDSQAVLKYIANDSARFHTFVANRVSFIRENSSVQQWKFIESKHNPADEASRGLSVQKFLDNRQWICGPEFLWKPMHSWPTEAGNLSLSVDDPEVKGLPLVCNAVSQDMPSPTFKLLTHFSDWAKLVRAVAWYQKLGDSLMTLVAKRKQLSTNVTTRSQHQNLTSQLQAFKSKLGGQCMSLNNLEKAERAIISFTQRQVFPVEYEKLGMAPPTVPKRSSIYRLDPMLKDGLIRIGGRLSRAAISEDMKYPIILPKHSHISSLLIRHIHEKYGHCGINYVLSQLRKRYWITSGNSAARSVISKCVICRRLKNRTGEQKMANLPYERTLPDLPPFTNVGMDYFGPIETKRGRSSVKRYGVLFTCLSCRAIHLEMAYSLDTDSCIHAIRRFMCRRGQVQHIWSDNGTNLVGAKKELRKALSNFNSNKIQSTMLERGINWTFNPPGASHHGGVWERMIRSVRWVLNSLLHQQT</sequence>
<dbReference type="GO" id="GO:0015074">
    <property type="term" value="P:DNA integration"/>
    <property type="evidence" value="ECO:0007669"/>
    <property type="project" value="InterPro"/>
</dbReference>
<name>A0AA47M6V1_MERPO</name>